<dbReference type="Proteomes" id="UP001163846">
    <property type="component" value="Unassembled WGS sequence"/>
</dbReference>
<evidence type="ECO:0000259" key="3">
    <source>
        <dbReference type="Pfam" id="PF13352"/>
    </source>
</evidence>
<name>A0AA38NX15_9AGAR</name>
<feature type="domain" description="DUF4100" evidence="3">
    <location>
        <begin position="200"/>
        <end position="442"/>
    </location>
</feature>
<dbReference type="SUPFAM" id="SSF50630">
    <property type="entry name" value="Acid proteases"/>
    <property type="match status" value="1"/>
</dbReference>
<proteinExistence type="predicted"/>
<evidence type="ECO:0000256" key="1">
    <source>
        <dbReference type="ARBA" id="ARBA00022750"/>
    </source>
</evidence>
<gene>
    <name evidence="4" type="ORF">F5878DRAFT_666780</name>
</gene>
<protein>
    <recommendedName>
        <fullName evidence="3">DUF4100 domain-containing protein</fullName>
    </recommendedName>
</protein>
<keyword evidence="1" id="KW-0378">Hydrolase</keyword>
<keyword evidence="5" id="KW-1185">Reference proteome</keyword>
<dbReference type="InterPro" id="IPR021109">
    <property type="entry name" value="Peptidase_aspartic_dom_sf"/>
</dbReference>
<dbReference type="PROSITE" id="PS00141">
    <property type="entry name" value="ASP_PROTEASE"/>
    <property type="match status" value="1"/>
</dbReference>
<accession>A0AA38NX15</accession>
<evidence type="ECO:0000313" key="5">
    <source>
        <dbReference type="Proteomes" id="UP001163846"/>
    </source>
</evidence>
<dbReference type="CDD" id="cd00303">
    <property type="entry name" value="retropepsin_like"/>
    <property type="match status" value="1"/>
</dbReference>
<organism evidence="4 5">
    <name type="scientific">Lentinula raphanica</name>
    <dbReference type="NCBI Taxonomy" id="153919"/>
    <lineage>
        <taxon>Eukaryota</taxon>
        <taxon>Fungi</taxon>
        <taxon>Dikarya</taxon>
        <taxon>Basidiomycota</taxon>
        <taxon>Agaricomycotina</taxon>
        <taxon>Agaricomycetes</taxon>
        <taxon>Agaricomycetidae</taxon>
        <taxon>Agaricales</taxon>
        <taxon>Marasmiineae</taxon>
        <taxon>Omphalotaceae</taxon>
        <taxon>Lentinula</taxon>
    </lineage>
</organism>
<reference evidence="4" key="1">
    <citation type="submission" date="2022-08" db="EMBL/GenBank/DDBJ databases">
        <authorList>
            <consortium name="DOE Joint Genome Institute"/>
            <person name="Min B."/>
            <person name="Riley R."/>
            <person name="Sierra-Patev S."/>
            <person name="Naranjo-Ortiz M."/>
            <person name="Looney B."/>
            <person name="Konkel Z."/>
            <person name="Slot J.C."/>
            <person name="Sakamoto Y."/>
            <person name="Steenwyk J.L."/>
            <person name="Rokas A."/>
            <person name="Carro J."/>
            <person name="Camarero S."/>
            <person name="Ferreira P."/>
            <person name="Molpeceres G."/>
            <person name="Ruiz-Duenas F.J."/>
            <person name="Serrano A."/>
            <person name="Henrissat B."/>
            <person name="Drula E."/>
            <person name="Hughes K.W."/>
            <person name="Mata J.L."/>
            <person name="Ishikawa N.K."/>
            <person name="Vargas-Isla R."/>
            <person name="Ushijima S."/>
            <person name="Smith C.A."/>
            <person name="Ahrendt S."/>
            <person name="Andreopoulos W."/>
            <person name="He G."/>
            <person name="Labutti K."/>
            <person name="Lipzen A."/>
            <person name="Ng V."/>
            <person name="Sandor L."/>
            <person name="Barry K."/>
            <person name="Martinez A.T."/>
            <person name="Xiao Y."/>
            <person name="Gibbons J.G."/>
            <person name="Terashima K."/>
            <person name="Hibbett D.S."/>
            <person name="Grigoriev I.V."/>
        </authorList>
    </citation>
    <scope>NUCLEOTIDE SEQUENCE</scope>
    <source>
        <strain evidence="4">TFB9207</strain>
    </source>
</reference>
<dbReference type="Gene3D" id="2.40.70.10">
    <property type="entry name" value="Acid Proteases"/>
    <property type="match status" value="1"/>
</dbReference>
<dbReference type="AlphaFoldDB" id="A0AA38NX15"/>
<sequence length="682" mass="75917">MKEWFASATPEVKRTKENPPTISESLAILKTRFDKNSIIYEDWHKEEEEFAKYSFDENGNRVTTSTFLQELGGAEAPVPGAMPQAKPKTTTTIDELTKQLEKLTIAVNAVKDGTVERVPQPPATLEELRDRVDQLTQMLNNGGSGGFRMNQGSDSATRRCFMCGGICGENGTHPIGLRFCPETVRLVNEHLVTFDPQRMRYVMPDGRDLPVVPRGWAGGVASFIRNNQNNVAVPQSSASVPRDVPPHMRTTNLVGLVFEDAEVISGNVFALEGVPDQRYAFPTTRSGRDTSNRFDPLSRPADKGKAPAKPAQQPVQPQRQVRFESPPVSVQQPTAPAPPVIQQNSIPPPTNPINNEQGWKSSQPKNQKGGKDQDVEMKDKDKSPPGNQYHFTSKVQELADPQATFNRIGDMRVEVPLFQLLGMSPPLAKLFTESTRTKREYGPVKETVNKSAEYFSDSSEEQGYEALTEIYGTLGEESNEKHFCVMENDPKLDDLVFRCSNAMAQVPAKRFFAMTVGDLRVSINGVEFEAMIDSGSELNVAGNHLPEAASLPMDYDGQRWSLKGIHGEFERLRGCAVNAPIDIGGHDFSHHIFISRQSVGNHDIILGQPFLQWYSATIQYERGAHARLYLWKDGDRSTNPTLMVSITKPHDERNTAAIRQGIDKKKKTVSFIEEVDEGEEDF</sequence>
<keyword evidence="1" id="KW-0064">Aspartyl protease</keyword>
<feature type="region of interest" description="Disordered" evidence="2">
    <location>
        <begin position="279"/>
        <end position="395"/>
    </location>
</feature>
<dbReference type="GO" id="GO:0006508">
    <property type="term" value="P:proteolysis"/>
    <property type="evidence" value="ECO:0007669"/>
    <property type="project" value="InterPro"/>
</dbReference>
<keyword evidence="1" id="KW-0645">Protease</keyword>
<evidence type="ECO:0000313" key="4">
    <source>
        <dbReference type="EMBL" id="KAJ3832211.1"/>
    </source>
</evidence>
<feature type="compositionally biased region" description="Polar residues" evidence="2">
    <location>
        <begin position="385"/>
        <end position="395"/>
    </location>
</feature>
<evidence type="ECO:0000256" key="2">
    <source>
        <dbReference type="SAM" id="MobiDB-lite"/>
    </source>
</evidence>
<feature type="compositionally biased region" description="Low complexity" evidence="2">
    <location>
        <begin position="307"/>
        <end position="320"/>
    </location>
</feature>
<comment type="caution">
    <text evidence="4">The sequence shown here is derived from an EMBL/GenBank/DDBJ whole genome shotgun (WGS) entry which is preliminary data.</text>
</comment>
<feature type="compositionally biased region" description="Basic and acidic residues" evidence="2">
    <location>
        <begin position="369"/>
        <end position="383"/>
    </location>
</feature>
<dbReference type="Pfam" id="PF13352">
    <property type="entry name" value="DUF4100"/>
    <property type="match status" value="1"/>
</dbReference>
<dbReference type="InterPro" id="IPR025165">
    <property type="entry name" value="DUF4100"/>
</dbReference>
<dbReference type="GO" id="GO:0004190">
    <property type="term" value="F:aspartic-type endopeptidase activity"/>
    <property type="evidence" value="ECO:0007669"/>
    <property type="project" value="UniProtKB-KW"/>
</dbReference>
<dbReference type="InterPro" id="IPR001969">
    <property type="entry name" value="Aspartic_peptidase_AS"/>
</dbReference>
<dbReference type="EMBL" id="MU807040">
    <property type="protein sequence ID" value="KAJ3832211.1"/>
    <property type="molecule type" value="Genomic_DNA"/>
</dbReference>